<name>A0A2A9DQH1_9CORY</name>
<evidence type="ECO:0000313" key="3">
    <source>
        <dbReference type="EMBL" id="PFG28222.1"/>
    </source>
</evidence>
<accession>A0A2A9DQH1</accession>
<dbReference type="AlphaFoldDB" id="A0A2A9DQH1"/>
<dbReference type="OrthoDB" id="3240623at2"/>
<dbReference type="Pfam" id="PF18957">
    <property type="entry name" value="RibLong"/>
    <property type="match status" value="2"/>
</dbReference>
<sequence>MAKTCGRTKKIGRRVLSALVATSLVSGAAVAVEESAASAYAVEAGAEAGHAEPVQALPPENATFRFVDPTTEKDNVGHRGTEVVFDRTQAIFSGYGEQEAPGWFDNNAQRIGTARVYFEAKNGAGEITTSIDANSWRAGQIRDRSVLDMDNVKALALILSLQAETDEYQSGYQLFHLDKLKDAKLQFTAGEEFYPREIVDAAHASGIDPDNLLFFTGLDPEKNNIAALAHWTQGMQLKEQHPNFDWSQLKGIGFANGVLPKGKSFNLRLPLDISAVKPGMGVGVAEGSWNNAALVAERADWNTFTRFGAQRVNLYPARAERTEDGVEKLDTALPYRVRVVEYTKGDDGYTNTLLEAPDALKAAVPKVQPEHLRVNNLGHAEFDRYQEATSGTFYNSGIYYVDTYPLRLAVNHLGYTTRFDGYAAGKLADAYSFTSGGIQSNAFDTPNNDVPIPSASIPEGQTVPEEVAPIWVSFVQMLGAQDFSIPQGYAGYDQWQGVSKVMKRGGPEDNYAAVPTTREAAGLTVDTSKVDINTPGQYPVVYAYPAEGVYITVTATVVGTPEPDVPLDYGTNIIDVQPGTEKTVEPNAAPASEATVTKESGPDWVTVDPTHGTVTANPPATEPAGRHNVVVVTTSPDGEPQRTRLTVIVTPVEVEQQTTPLDYGTNIVEVAPAEVKSLAPETPPVQGTKVKVDSDLDWVVVDEDTGEITITTPGDQPKGRHEVVVVAQSPEGQPQKTRLTIVVNPEEKLKQNTPLDYGTNIVDIEPGAQKVLEPLTPPVETATVTMQSGPDWVKVDPATGEITATPPAGTAAGRYPVEIVAQSPEGQPHLSRVTFVVPEPEPEAPVQDVPLDYGTTEVTVIAGGARILTPQRGLVSGANVSKTEGSDWVAVGADGTVTMNPPADTTPGSYSVVVTAQSPEGEPQQTTITVTVTPLPVPQPDGSSISDKCLATGLGVGVPLLALIPLGLASTIHIPGLDAIQAQISQQIQNANTQLQQDLGIFSPQLASWVAQLNASLNSPQVQQTLGAAGMIAYGLLAGGLLLANCLPESGEQSSI</sequence>
<dbReference type="GO" id="GO:0005509">
    <property type="term" value="F:calcium ion binding"/>
    <property type="evidence" value="ECO:0007669"/>
    <property type="project" value="InterPro"/>
</dbReference>
<dbReference type="GO" id="GO:0005975">
    <property type="term" value="P:carbohydrate metabolic process"/>
    <property type="evidence" value="ECO:0007669"/>
    <property type="project" value="UniProtKB-ARBA"/>
</dbReference>
<keyword evidence="1" id="KW-0732">Signal</keyword>
<evidence type="ECO:0000256" key="1">
    <source>
        <dbReference type="SAM" id="SignalP"/>
    </source>
</evidence>
<dbReference type="SUPFAM" id="SSF49313">
    <property type="entry name" value="Cadherin-like"/>
    <property type="match status" value="1"/>
</dbReference>
<dbReference type="Gene3D" id="2.60.40.10">
    <property type="entry name" value="Immunoglobulins"/>
    <property type="match status" value="1"/>
</dbReference>
<feature type="domain" description="Long Rib" evidence="2">
    <location>
        <begin position="575"/>
        <end position="650"/>
    </location>
</feature>
<dbReference type="GO" id="GO:0016020">
    <property type="term" value="C:membrane"/>
    <property type="evidence" value="ECO:0007669"/>
    <property type="project" value="InterPro"/>
</dbReference>
<dbReference type="STRING" id="1724.GCA_001044175_01410"/>
<feature type="chain" id="PRO_5013400907" description="Long Rib domain-containing protein" evidence="1">
    <location>
        <begin position="32"/>
        <end position="1056"/>
    </location>
</feature>
<dbReference type="Proteomes" id="UP000221653">
    <property type="component" value="Unassembled WGS sequence"/>
</dbReference>
<dbReference type="InterPro" id="IPR044055">
    <property type="entry name" value="RibLong"/>
</dbReference>
<feature type="domain" description="Long Rib" evidence="2">
    <location>
        <begin position="776"/>
        <end position="834"/>
    </location>
</feature>
<keyword evidence="4" id="KW-1185">Reference proteome</keyword>
<evidence type="ECO:0000259" key="2">
    <source>
        <dbReference type="Pfam" id="PF18957"/>
    </source>
</evidence>
<dbReference type="RefSeq" id="WP_098389044.1">
    <property type="nucleotide sequence ID" value="NZ_LS483464.1"/>
</dbReference>
<dbReference type="InterPro" id="IPR013783">
    <property type="entry name" value="Ig-like_fold"/>
</dbReference>
<dbReference type="EMBL" id="PDJF01000001">
    <property type="protein sequence ID" value="PFG28222.1"/>
    <property type="molecule type" value="Genomic_DNA"/>
</dbReference>
<organism evidence="3 4">
    <name type="scientific">Corynebacterium renale</name>
    <dbReference type="NCBI Taxonomy" id="1724"/>
    <lineage>
        <taxon>Bacteria</taxon>
        <taxon>Bacillati</taxon>
        <taxon>Actinomycetota</taxon>
        <taxon>Actinomycetes</taxon>
        <taxon>Mycobacteriales</taxon>
        <taxon>Corynebacteriaceae</taxon>
        <taxon>Corynebacterium</taxon>
    </lineage>
</organism>
<reference evidence="3 4" key="1">
    <citation type="submission" date="2017-10" db="EMBL/GenBank/DDBJ databases">
        <title>Sequencing the genomes of 1000 actinobacteria strains.</title>
        <authorList>
            <person name="Klenk H.-P."/>
        </authorList>
    </citation>
    <scope>NUCLEOTIDE SEQUENCE [LARGE SCALE GENOMIC DNA]</scope>
    <source>
        <strain evidence="3 4">DSM 20688</strain>
    </source>
</reference>
<dbReference type="InterPro" id="IPR015919">
    <property type="entry name" value="Cadherin-like_sf"/>
</dbReference>
<feature type="signal peptide" evidence="1">
    <location>
        <begin position="1"/>
        <end position="31"/>
    </location>
</feature>
<comment type="caution">
    <text evidence="3">The sequence shown here is derived from an EMBL/GenBank/DDBJ whole genome shotgun (WGS) entry which is preliminary data.</text>
</comment>
<gene>
    <name evidence="3" type="ORF">ATK06_1324</name>
</gene>
<protein>
    <recommendedName>
        <fullName evidence="2">Long Rib domain-containing protein</fullName>
    </recommendedName>
</protein>
<evidence type="ECO:0000313" key="4">
    <source>
        <dbReference type="Proteomes" id="UP000221653"/>
    </source>
</evidence>
<proteinExistence type="predicted"/>